<evidence type="ECO:0000313" key="8">
    <source>
        <dbReference type="Proteomes" id="UP000649739"/>
    </source>
</evidence>
<accession>A0A8J3FBT9</accession>
<dbReference type="EMBL" id="BMQB01000003">
    <property type="protein sequence ID" value="GGJ87057.1"/>
    <property type="molecule type" value="Genomic_DNA"/>
</dbReference>
<keyword evidence="4 6" id="KW-0378">Hydrolase</keyword>
<dbReference type="PANTHER" id="PTHR36234">
    <property type="entry name" value="LYSYL ENDOPEPTIDASE"/>
    <property type="match status" value="1"/>
</dbReference>
<dbReference type="GO" id="GO:0006508">
    <property type="term" value="P:proteolysis"/>
    <property type="evidence" value="ECO:0007669"/>
    <property type="project" value="UniProtKB-KW"/>
</dbReference>
<dbReference type="Proteomes" id="UP000649739">
    <property type="component" value="Unassembled WGS sequence"/>
</dbReference>
<feature type="signal peptide" evidence="6">
    <location>
        <begin position="1"/>
        <end position="25"/>
    </location>
</feature>
<dbReference type="SUPFAM" id="SSF50494">
    <property type="entry name" value="Trypsin-like serine proteases"/>
    <property type="match status" value="1"/>
</dbReference>
<keyword evidence="5 6" id="KW-0720">Serine protease</keyword>
<dbReference type="InterPro" id="IPR008256">
    <property type="entry name" value="Peptidase_S1B"/>
</dbReference>
<feature type="chain" id="PRO_5035338195" description="Serine protease" evidence="6">
    <location>
        <begin position="26"/>
        <end position="407"/>
    </location>
</feature>
<evidence type="ECO:0000256" key="4">
    <source>
        <dbReference type="ARBA" id="ARBA00022801"/>
    </source>
</evidence>
<dbReference type="Pfam" id="PF13365">
    <property type="entry name" value="Trypsin_2"/>
    <property type="match status" value="1"/>
</dbReference>
<dbReference type="Gene3D" id="2.40.10.10">
    <property type="entry name" value="Trypsin-like serine proteases"/>
    <property type="match status" value="1"/>
</dbReference>
<name>A0A8J3FBT9_9ACTN</name>
<reference evidence="7" key="1">
    <citation type="journal article" date="2014" name="Int. J. Syst. Evol. Microbiol.">
        <title>Complete genome sequence of Corynebacterium casei LMG S-19264T (=DSM 44701T), isolated from a smear-ripened cheese.</title>
        <authorList>
            <consortium name="US DOE Joint Genome Institute (JGI-PGF)"/>
            <person name="Walter F."/>
            <person name="Albersmeier A."/>
            <person name="Kalinowski J."/>
            <person name="Ruckert C."/>
        </authorList>
    </citation>
    <scope>NUCLEOTIDE SEQUENCE</scope>
    <source>
        <strain evidence="7">JCM 3090</strain>
    </source>
</reference>
<evidence type="ECO:0000256" key="3">
    <source>
        <dbReference type="ARBA" id="ARBA00022729"/>
    </source>
</evidence>
<dbReference type="GO" id="GO:0008236">
    <property type="term" value="F:serine-type peptidase activity"/>
    <property type="evidence" value="ECO:0007669"/>
    <property type="project" value="UniProtKB-KW"/>
</dbReference>
<evidence type="ECO:0000313" key="7">
    <source>
        <dbReference type="EMBL" id="GGJ87057.1"/>
    </source>
</evidence>
<comment type="similarity">
    <text evidence="1 6">Belongs to the peptidase S1B family.</text>
</comment>
<sequence>MRGTRPIPLLAALAAAVLTAQPALAAEPPPRPIASGSGAPLYAEPAPTTPSGVLLDRAIDVRYGAAPTVLRFPGATYVKIHLAALRLAPGDRLTVADPAGREVHTYRVDPTLAAAPAADSGYTRHRTRGFAPMSVDGDTAVVTIHRDGSGRVSGRALDRAGYGAHIDLVRRGYDEAEYARANPSAVCGKDARRDVVCYKERHPTEYARSRAVARMLKGNSGWCTAWRVGNTNRLFTNNHYLGKASELQGMEIQFEYDCATCGGNNPGAGVKVAGGDLIKTNASLDYSLFTVQNFDKITGFGTLYLDVRAPSNGEQIYIPGHGDTKPKRLSIYEEDDSSPRCTVRSTQGNRTAYNCDTSGGNSGSPVLAVSSHKVISLHNTGSCPNNNGSNRIDRIWSEVSSQIDNNG</sequence>
<protein>
    <recommendedName>
        <fullName evidence="6">Serine protease</fullName>
        <ecNumber evidence="6">3.4.21.-</ecNumber>
    </recommendedName>
</protein>
<dbReference type="PANTHER" id="PTHR36234:SF5">
    <property type="entry name" value="LYSYL ENDOPEPTIDASE"/>
    <property type="match status" value="1"/>
</dbReference>
<keyword evidence="8" id="KW-1185">Reference proteome</keyword>
<dbReference type="InterPro" id="IPR043504">
    <property type="entry name" value="Peptidase_S1_PA_chymotrypsin"/>
</dbReference>
<keyword evidence="3 6" id="KW-0732">Signal</keyword>
<dbReference type="InterPro" id="IPR009003">
    <property type="entry name" value="Peptidase_S1_PA"/>
</dbReference>
<dbReference type="EC" id="3.4.21.-" evidence="6"/>
<evidence type="ECO:0000256" key="5">
    <source>
        <dbReference type="ARBA" id="ARBA00022825"/>
    </source>
</evidence>
<keyword evidence="2 6" id="KW-0645">Protease</keyword>
<comment type="caution">
    <text evidence="7">The sequence shown here is derived from an EMBL/GenBank/DDBJ whole genome shotgun (WGS) entry which is preliminary data.</text>
</comment>
<organism evidence="7 8">
    <name type="scientific">Pilimelia anulata</name>
    <dbReference type="NCBI Taxonomy" id="53371"/>
    <lineage>
        <taxon>Bacteria</taxon>
        <taxon>Bacillati</taxon>
        <taxon>Actinomycetota</taxon>
        <taxon>Actinomycetes</taxon>
        <taxon>Micromonosporales</taxon>
        <taxon>Micromonosporaceae</taxon>
        <taxon>Pilimelia</taxon>
    </lineage>
</organism>
<proteinExistence type="inferred from homology"/>
<dbReference type="PRINTS" id="PR00839">
    <property type="entry name" value="V8PROTEASE"/>
</dbReference>
<evidence type="ECO:0000256" key="2">
    <source>
        <dbReference type="ARBA" id="ARBA00022670"/>
    </source>
</evidence>
<reference evidence="7" key="2">
    <citation type="submission" date="2020-09" db="EMBL/GenBank/DDBJ databases">
        <authorList>
            <person name="Sun Q."/>
            <person name="Ohkuma M."/>
        </authorList>
    </citation>
    <scope>NUCLEOTIDE SEQUENCE</scope>
    <source>
        <strain evidence="7">JCM 3090</strain>
    </source>
</reference>
<dbReference type="RefSeq" id="WP_229783427.1">
    <property type="nucleotide sequence ID" value="NZ_BMQB01000003.1"/>
</dbReference>
<evidence type="ECO:0000256" key="1">
    <source>
        <dbReference type="ARBA" id="ARBA00008764"/>
    </source>
</evidence>
<gene>
    <name evidence="7" type="ORF">GCM10010123_15820</name>
</gene>
<evidence type="ECO:0000256" key="6">
    <source>
        <dbReference type="RuleBase" id="RU004296"/>
    </source>
</evidence>
<dbReference type="AlphaFoldDB" id="A0A8J3FBT9"/>